<organism evidence="10 11">
    <name type="scientific">Zhongshania aliphaticivorans</name>
    <dbReference type="NCBI Taxonomy" id="1470434"/>
    <lineage>
        <taxon>Bacteria</taxon>
        <taxon>Pseudomonadati</taxon>
        <taxon>Pseudomonadota</taxon>
        <taxon>Gammaproteobacteria</taxon>
        <taxon>Cellvibrionales</taxon>
        <taxon>Spongiibacteraceae</taxon>
        <taxon>Zhongshania</taxon>
    </lineage>
</organism>
<protein>
    <submittedName>
        <fullName evidence="10">Acyl-CoA dehydrogenase</fullName>
    </submittedName>
</protein>
<dbReference type="SUPFAM" id="SSF56645">
    <property type="entry name" value="Acyl-CoA dehydrogenase NM domain-like"/>
    <property type="match status" value="1"/>
</dbReference>
<evidence type="ECO:0000256" key="5">
    <source>
        <dbReference type="ARBA" id="ARBA00023002"/>
    </source>
</evidence>
<dbReference type="FunFam" id="2.40.110.10:FF:000002">
    <property type="entry name" value="Acyl-CoA dehydrogenase fadE12"/>
    <property type="match status" value="1"/>
</dbReference>
<evidence type="ECO:0000256" key="6">
    <source>
        <dbReference type="RuleBase" id="RU362125"/>
    </source>
</evidence>
<dbReference type="GO" id="GO:0003995">
    <property type="term" value="F:acyl-CoA dehydrogenase activity"/>
    <property type="evidence" value="ECO:0007669"/>
    <property type="project" value="InterPro"/>
</dbReference>
<evidence type="ECO:0000256" key="4">
    <source>
        <dbReference type="ARBA" id="ARBA00022827"/>
    </source>
</evidence>
<dbReference type="KEGG" id="zal:AZF00_04025"/>
<dbReference type="InterPro" id="IPR036250">
    <property type="entry name" value="AcylCo_DH-like_C"/>
</dbReference>
<evidence type="ECO:0000313" key="10">
    <source>
        <dbReference type="EMBL" id="AMO67514.1"/>
    </source>
</evidence>
<dbReference type="InterPro" id="IPR037069">
    <property type="entry name" value="AcylCoA_DH/ox_N_sf"/>
</dbReference>
<accession>A0A127M2S0</accession>
<dbReference type="FunFam" id="1.10.540.10:FF:000026">
    <property type="entry name" value="Acyl-CoA dehydrogenase medium chain"/>
    <property type="match status" value="1"/>
</dbReference>
<evidence type="ECO:0000259" key="8">
    <source>
        <dbReference type="Pfam" id="PF02770"/>
    </source>
</evidence>
<dbReference type="InterPro" id="IPR006089">
    <property type="entry name" value="Acyl-CoA_DH_CS"/>
</dbReference>
<comment type="similarity">
    <text evidence="2 6">Belongs to the acyl-CoA dehydrogenase family.</text>
</comment>
<dbReference type="Proteomes" id="UP000074119">
    <property type="component" value="Chromosome"/>
</dbReference>
<evidence type="ECO:0000256" key="1">
    <source>
        <dbReference type="ARBA" id="ARBA00001974"/>
    </source>
</evidence>
<dbReference type="InterPro" id="IPR006091">
    <property type="entry name" value="Acyl-CoA_Oxase/DH_mid-dom"/>
</dbReference>
<dbReference type="PROSITE" id="PS00073">
    <property type="entry name" value="ACYL_COA_DH_2"/>
    <property type="match status" value="1"/>
</dbReference>
<feature type="domain" description="Acyl-CoA dehydrogenase/oxidase C-terminal" evidence="7">
    <location>
        <begin position="230"/>
        <end position="378"/>
    </location>
</feature>
<evidence type="ECO:0000313" key="11">
    <source>
        <dbReference type="Proteomes" id="UP000074119"/>
    </source>
</evidence>
<gene>
    <name evidence="10" type="ORF">AZF00_04025</name>
</gene>
<dbReference type="PANTHER" id="PTHR43884">
    <property type="entry name" value="ACYL-COA DEHYDROGENASE"/>
    <property type="match status" value="1"/>
</dbReference>
<dbReference type="STRING" id="1470434.AZF00_04025"/>
<dbReference type="FunFam" id="1.20.140.10:FF:000001">
    <property type="entry name" value="Acyl-CoA dehydrogenase"/>
    <property type="match status" value="1"/>
</dbReference>
<dbReference type="InterPro" id="IPR013786">
    <property type="entry name" value="AcylCoA_DH/ox_N"/>
</dbReference>
<dbReference type="RefSeq" id="WP_008246110.1">
    <property type="nucleotide sequence ID" value="NZ_CP014544.1"/>
</dbReference>
<name>A0A127M2S0_9GAMM</name>
<evidence type="ECO:0000259" key="9">
    <source>
        <dbReference type="Pfam" id="PF02771"/>
    </source>
</evidence>
<dbReference type="Gene3D" id="1.10.540.10">
    <property type="entry name" value="Acyl-CoA dehydrogenase/oxidase, N-terminal domain"/>
    <property type="match status" value="1"/>
</dbReference>
<dbReference type="GO" id="GO:0050660">
    <property type="term" value="F:flavin adenine dinucleotide binding"/>
    <property type="evidence" value="ECO:0007669"/>
    <property type="project" value="InterPro"/>
</dbReference>
<dbReference type="Gene3D" id="1.20.140.10">
    <property type="entry name" value="Butyryl-CoA Dehydrogenase, subunit A, domain 3"/>
    <property type="match status" value="1"/>
</dbReference>
<dbReference type="InterPro" id="IPR009075">
    <property type="entry name" value="AcylCo_DH/oxidase_C"/>
</dbReference>
<dbReference type="Pfam" id="PF02770">
    <property type="entry name" value="Acyl-CoA_dh_M"/>
    <property type="match status" value="1"/>
</dbReference>
<dbReference type="PANTHER" id="PTHR43884:SF12">
    <property type="entry name" value="ISOVALERYL-COA DEHYDROGENASE, MITOCHONDRIAL-RELATED"/>
    <property type="match status" value="1"/>
</dbReference>
<evidence type="ECO:0000256" key="2">
    <source>
        <dbReference type="ARBA" id="ARBA00009347"/>
    </source>
</evidence>
<feature type="domain" description="Acyl-CoA dehydrogenase/oxidase N-terminal" evidence="9">
    <location>
        <begin position="8"/>
        <end position="119"/>
    </location>
</feature>
<evidence type="ECO:0000256" key="3">
    <source>
        <dbReference type="ARBA" id="ARBA00022630"/>
    </source>
</evidence>
<evidence type="ECO:0000259" key="7">
    <source>
        <dbReference type="Pfam" id="PF00441"/>
    </source>
</evidence>
<dbReference type="InterPro" id="IPR009100">
    <property type="entry name" value="AcylCoA_DH/oxidase_NM_dom_sf"/>
</dbReference>
<dbReference type="InterPro" id="IPR046373">
    <property type="entry name" value="Acyl-CoA_Oxase/DH_mid-dom_sf"/>
</dbReference>
<proteinExistence type="inferred from homology"/>
<keyword evidence="4 6" id="KW-0274">FAD</keyword>
<keyword evidence="5 6" id="KW-0560">Oxidoreductase</keyword>
<dbReference type="Pfam" id="PF02771">
    <property type="entry name" value="Acyl-CoA_dh_N"/>
    <property type="match status" value="1"/>
</dbReference>
<feature type="domain" description="Acyl-CoA oxidase/dehydrogenase middle" evidence="8">
    <location>
        <begin position="123"/>
        <end position="218"/>
    </location>
</feature>
<keyword evidence="3 6" id="KW-0285">Flavoprotein</keyword>
<dbReference type="AlphaFoldDB" id="A0A127M2S0"/>
<dbReference type="SUPFAM" id="SSF47203">
    <property type="entry name" value="Acyl-CoA dehydrogenase C-terminal domain-like"/>
    <property type="match status" value="1"/>
</dbReference>
<dbReference type="Gene3D" id="2.40.110.10">
    <property type="entry name" value="Butyryl-CoA Dehydrogenase, subunit A, domain 2"/>
    <property type="match status" value="1"/>
</dbReference>
<reference evidence="10 11" key="1">
    <citation type="submission" date="2015-12" db="EMBL/GenBank/DDBJ databases">
        <authorList>
            <person name="Shamseldin A."/>
            <person name="Moawad H."/>
            <person name="Abd El-Rahim W.M."/>
            <person name="Sadowsky M.J."/>
        </authorList>
    </citation>
    <scope>NUCLEOTIDE SEQUENCE [LARGE SCALE GENOMIC DNA]</scope>
    <source>
        <strain evidence="10 11">SM2</strain>
    </source>
</reference>
<sequence length="378" mass="41803">MIERAIYTEDHAMFRESVKKMYAQELTPYVEEWETKGIVSREFWRACGNNGMLLPDIPETYGGGGLDFKFNAILLEETALAGTTGPAFGVHNDIVAHYINNYGSETVKQHWLPKMASGEAIGAICMSEPSTGSDLKNIRTKATPVEGGFLLNGSKTFITNGLNADVAVIAARVGDDSGARAISLFVCGCDQAGFIKGRKLDKVGNRSSDTAELFFEDVFIPQENMLGKQGEGFIYMMKELPQERLSIAISCQAAAQHAYDIAVDYVKERQAFGKAVFDFQNTRFVLANLKTNLQVGWAHLDACIQALVDGKLATHEAAAAKLWHSELRCKVVDDCLQLFGGYGYIEEYEIARLWRDARVMRLYGGTSEIMKDLISRSI</sequence>
<dbReference type="EMBL" id="CP014544">
    <property type="protein sequence ID" value="AMO67514.1"/>
    <property type="molecule type" value="Genomic_DNA"/>
</dbReference>
<dbReference type="Pfam" id="PF00441">
    <property type="entry name" value="Acyl-CoA_dh_1"/>
    <property type="match status" value="1"/>
</dbReference>
<comment type="cofactor">
    <cofactor evidence="1 6">
        <name>FAD</name>
        <dbReference type="ChEBI" id="CHEBI:57692"/>
    </cofactor>
</comment>